<dbReference type="GeneID" id="14296406"/>
<dbReference type="RefSeq" id="YP_007236727.1">
    <property type="nucleotide sequence ID" value="NC_019916.1"/>
</dbReference>
<proteinExistence type="predicted"/>
<dbReference type="KEGG" id="vg:14296406"/>
<name>K4I097_9CAUD</name>
<evidence type="ECO:0000313" key="1">
    <source>
        <dbReference type="EMBL" id="AFU63048.1"/>
    </source>
</evidence>
<organism evidence="1 2">
    <name type="scientific">Lactobacillus phage ATCC8014</name>
    <dbReference type="NCBI Taxonomy" id="2892340"/>
    <lineage>
        <taxon>Viruses</taxon>
        <taxon>Duplodnaviria</taxon>
        <taxon>Heunggongvirae</taxon>
        <taxon>Uroviricota</taxon>
        <taxon>Caudoviricetes</taxon>
        <taxon>Coetzeevirus</taxon>
        <taxon>Coetzeevirus ATCC8014</taxon>
    </lineage>
</organism>
<protein>
    <submittedName>
        <fullName evidence="1">Uncharacterized protein</fullName>
    </submittedName>
</protein>
<evidence type="ECO:0000313" key="2">
    <source>
        <dbReference type="Proteomes" id="UP000008671"/>
    </source>
</evidence>
<sequence>MGCVSMMDYKQGMVFTCAGYELIIVRYKGRYYCGNPVVIGNIARSKFKPDGFDSLADMQKSLEISCDEPASIHCHESDDDIQVGDIRVTADGRDFMLFRKKHGRLVWVNMDALKTHDLNDLLHFKLNYDDNNPEMLEAQKGVIE</sequence>
<gene>
    <name evidence="1" type="ORF">8014-B1_0041</name>
</gene>
<keyword evidence="2" id="KW-1185">Reference proteome</keyword>
<dbReference type="EMBL" id="JX486087">
    <property type="protein sequence ID" value="AFU63048.1"/>
    <property type="molecule type" value="Genomic_DNA"/>
</dbReference>
<reference evidence="1 2" key="1">
    <citation type="journal article" date="2012" name="Appl. Environ. Microbiol.">
        <title>Characterization of Two Virulent Phages of Lactobacillus plantarum.</title>
        <authorList>
            <person name="Briggiler Marco M."/>
            <person name="Garneau J.E."/>
            <person name="Tremblay D."/>
            <person name="Quiberoni A."/>
            <person name="Moineau S."/>
        </authorList>
    </citation>
    <scope>NUCLEOTIDE SEQUENCE [LARGE SCALE GENOMIC DNA]</scope>
</reference>
<dbReference type="Proteomes" id="UP000008671">
    <property type="component" value="Segment"/>
</dbReference>
<accession>K4I097</accession>